<dbReference type="InterPro" id="IPR013325">
    <property type="entry name" value="RNA_pol_sigma_r2"/>
</dbReference>
<dbReference type="InterPro" id="IPR039425">
    <property type="entry name" value="RNA_pol_sigma-70-like"/>
</dbReference>
<evidence type="ECO:0000256" key="4">
    <source>
        <dbReference type="ARBA" id="ARBA00023125"/>
    </source>
</evidence>
<evidence type="ECO:0000256" key="3">
    <source>
        <dbReference type="ARBA" id="ARBA00023082"/>
    </source>
</evidence>
<dbReference type="PANTHER" id="PTHR43133">
    <property type="entry name" value="RNA POLYMERASE ECF-TYPE SIGMA FACTO"/>
    <property type="match status" value="1"/>
</dbReference>
<dbReference type="OrthoDB" id="9794372at2"/>
<keyword evidence="3 6" id="KW-0731">Sigma factor</keyword>
<dbReference type="GO" id="GO:0006352">
    <property type="term" value="P:DNA-templated transcription initiation"/>
    <property type="evidence" value="ECO:0007669"/>
    <property type="project" value="InterPro"/>
</dbReference>
<dbReference type="GO" id="GO:0003677">
    <property type="term" value="F:DNA binding"/>
    <property type="evidence" value="ECO:0007669"/>
    <property type="project" value="UniProtKB-KW"/>
</dbReference>
<dbReference type="InterPro" id="IPR013324">
    <property type="entry name" value="RNA_pol_sigma_r3/r4-like"/>
</dbReference>
<keyword evidence="4 6" id="KW-0238">DNA-binding</keyword>
<keyword evidence="5 6" id="KW-0804">Transcription</keyword>
<dbReference type="InterPro" id="IPR036388">
    <property type="entry name" value="WH-like_DNA-bd_sf"/>
</dbReference>
<organism evidence="9 10">
    <name type="scientific">Paremcibacter congregatus</name>
    <dbReference type="NCBI Taxonomy" id="2043170"/>
    <lineage>
        <taxon>Bacteria</taxon>
        <taxon>Pseudomonadati</taxon>
        <taxon>Pseudomonadota</taxon>
        <taxon>Alphaproteobacteria</taxon>
        <taxon>Emcibacterales</taxon>
        <taxon>Emcibacteraceae</taxon>
        <taxon>Paremcibacter</taxon>
    </lineage>
</organism>
<dbReference type="SUPFAM" id="SSF88946">
    <property type="entry name" value="Sigma2 domain of RNA polymerase sigma factors"/>
    <property type="match status" value="1"/>
</dbReference>
<evidence type="ECO:0000256" key="5">
    <source>
        <dbReference type="ARBA" id="ARBA00023163"/>
    </source>
</evidence>
<comment type="similarity">
    <text evidence="1 6">Belongs to the sigma-70 factor family. ECF subfamily.</text>
</comment>
<name>A0A2G4YVL0_9PROT</name>
<evidence type="ECO:0000259" key="7">
    <source>
        <dbReference type="Pfam" id="PF04542"/>
    </source>
</evidence>
<feature type="domain" description="RNA polymerase sigma factor 70 region 4 type 2" evidence="8">
    <location>
        <begin position="122"/>
        <end position="172"/>
    </location>
</feature>
<dbReference type="NCBIfam" id="TIGR02937">
    <property type="entry name" value="sigma70-ECF"/>
    <property type="match status" value="1"/>
</dbReference>
<evidence type="ECO:0000313" key="9">
    <source>
        <dbReference type="EMBL" id="PHZ86361.1"/>
    </source>
</evidence>
<evidence type="ECO:0000256" key="1">
    <source>
        <dbReference type="ARBA" id="ARBA00010641"/>
    </source>
</evidence>
<dbReference type="InParanoid" id="A0A2G4YVL0"/>
<dbReference type="PANTHER" id="PTHR43133:SF63">
    <property type="entry name" value="RNA POLYMERASE SIGMA FACTOR FECI-RELATED"/>
    <property type="match status" value="1"/>
</dbReference>
<evidence type="ECO:0000256" key="2">
    <source>
        <dbReference type="ARBA" id="ARBA00023015"/>
    </source>
</evidence>
<dbReference type="Proteomes" id="UP000229730">
    <property type="component" value="Unassembled WGS sequence"/>
</dbReference>
<dbReference type="InterPro" id="IPR013249">
    <property type="entry name" value="RNA_pol_sigma70_r4_t2"/>
</dbReference>
<sequence>MDKKNSKKYRKIPGKLTAMMTAFSENESILRKYLRRFSSNYHDIEDITQETILRALKAEKKQKIDEPKAFLFGIARNVVRKELDKKSKSLVDYIEDFDDERYVSNEPSLEDSLDSHQRMLIFGEALSTLPVQCRKVFMLKKVYGYSHLEISNKLGISISTTEKHVASGLKRCGEFMDRRMNQEEGKKTPFSNLFKSTT</sequence>
<dbReference type="EMBL" id="PDEM01000008">
    <property type="protein sequence ID" value="PHZ86361.1"/>
    <property type="molecule type" value="Genomic_DNA"/>
</dbReference>
<dbReference type="InterPro" id="IPR000838">
    <property type="entry name" value="RNA_pol_sigma70_ECF_CS"/>
</dbReference>
<dbReference type="GO" id="GO:0016987">
    <property type="term" value="F:sigma factor activity"/>
    <property type="evidence" value="ECO:0007669"/>
    <property type="project" value="UniProtKB-KW"/>
</dbReference>
<evidence type="ECO:0000256" key="6">
    <source>
        <dbReference type="RuleBase" id="RU000716"/>
    </source>
</evidence>
<dbReference type="InterPro" id="IPR007627">
    <property type="entry name" value="RNA_pol_sigma70_r2"/>
</dbReference>
<keyword evidence="2 6" id="KW-0805">Transcription regulation</keyword>
<dbReference type="Gene3D" id="1.10.1740.10">
    <property type="match status" value="1"/>
</dbReference>
<evidence type="ECO:0000313" key="10">
    <source>
        <dbReference type="Proteomes" id="UP000229730"/>
    </source>
</evidence>
<dbReference type="RefSeq" id="WP_099471080.1">
    <property type="nucleotide sequence ID" value="NZ_CP041025.1"/>
</dbReference>
<dbReference type="Pfam" id="PF08281">
    <property type="entry name" value="Sigma70_r4_2"/>
    <property type="match status" value="1"/>
</dbReference>
<keyword evidence="10" id="KW-1185">Reference proteome</keyword>
<protein>
    <recommendedName>
        <fullName evidence="6">RNA polymerase sigma factor</fullName>
    </recommendedName>
</protein>
<comment type="caution">
    <text evidence="9">The sequence shown here is derived from an EMBL/GenBank/DDBJ whole genome shotgun (WGS) entry which is preliminary data.</text>
</comment>
<dbReference type="AlphaFoldDB" id="A0A2G4YVL0"/>
<dbReference type="SUPFAM" id="SSF88659">
    <property type="entry name" value="Sigma3 and sigma4 domains of RNA polymerase sigma factors"/>
    <property type="match status" value="1"/>
</dbReference>
<dbReference type="Gene3D" id="1.10.10.10">
    <property type="entry name" value="Winged helix-like DNA-binding domain superfamily/Winged helix DNA-binding domain"/>
    <property type="match status" value="1"/>
</dbReference>
<dbReference type="InterPro" id="IPR014284">
    <property type="entry name" value="RNA_pol_sigma-70_dom"/>
</dbReference>
<accession>A0A2G4YVL0</accession>
<dbReference type="PROSITE" id="PS01063">
    <property type="entry name" value="SIGMA70_ECF"/>
    <property type="match status" value="1"/>
</dbReference>
<evidence type="ECO:0000259" key="8">
    <source>
        <dbReference type="Pfam" id="PF08281"/>
    </source>
</evidence>
<feature type="domain" description="RNA polymerase sigma-70 region 2" evidence="7">
    <location>
        <begin position="24"/>
        <end position="87"/>
    </location>
</feature>
<dbReference type="Pfam" id="PF04542">
    <property type="entry name" value="Sigma70_r2"/>
    <property type="match status" value="1"/>
</dbReference>
<gene>
    <name evidence="9" type="ORF">CRD36_02030</name>
</gene>
<reference evidence="9 10" key="1">
    <citation type="submission" date="2017-10" db="EMBL/GenBank/DDBJ databases">
        <title>Frigbacter circumglobatus gen. nov. sp. nov., isolated from sediment cultured in situ.</title>
        <authorList>
            <person name="Zhao Z."/>
        </authorList>
    </citation>
    <scope>NUCLEOTIDE SEQUENCE [LARGE SCALE GENOMIC DNA]</scope>
    <source>
        <strain evidence="9 10">ZYL</strain>
    </source>
</reference>
<proteinExistence type="inferred from homology"/>